<name>A0A6N7J097_9FIRM</name>
<feature type="domain" description="MurNAc-LAA" evidence="3">
    <location>
        <begin position="119"/>
        <end position="238"/>
    </location>
</feature>
<feature type="region of interest" description="Disordered" evidence="2">
    <location>
        <begin position="1"/>
        <end position="72"/>
    </location>
</feature>
<sequence>MDDRVMYVSGKYLKDVETSSDKDQTDSSSDKKKTNGLVVAIDAGHQAHDDSSKEPVGPGARTTKAKVSSGTQGVATGVPEYKLTLQLSLKLQAELARRGYKVVMTRTSNDVNISNSQRAKIANNAHAAAFVRIHANGSPNSSLKGAMTICQTASNPYNGRLHSKSAALSSDILSNLVASTGCHRQYVWQTDTMSGINWCSVPATIVEVGYMTNPSEDRLMETAAYQNKIVTGIANGIDAFLK</sequence>
<dbReference type="PANTHER" id="PTHR30404">
    <property type="entry name" value="N-ACETYLMURAMOYL-L-ALANINE AMIDASE"/>
    <property type="match status" value="1"/>
</dbReference>
<dbReference type="Proteomes" id="UP000460257">
    <property type="component" value="Unassembled WGS sequence"/>
</dbReference>
<dbReference type="SUPFAM" id="SSF53187">
    <property type="entry name" value="Zn-dependent exopeptidases"/>
    <property type="match status" value="1"/>
</dbReference>
<dbReference type="CDD" id="cd02696">
    <property type="entry name" value="MurNAc-LAA"/>
    <property type="match status" value="1"/>
</dbReference>
<keyword evidence="1" id="KW-0378">Hydrolase</keyword>
<dbReference type="GO" id="GO:0008745">
    <property type="term" value="F:N-acetylmuramoyl-L-alanine amidase activity"/>
    <property type="evidence" value="ECO:0007669"/>
    <property type="project" value="InterPro"/>
</dbReference>
<evidence type="ECO:0000256" key="1">
    <source>
        <dbReference type="ARBA" id="ARBA00022801"/>
    </source>
</evidence>
<keyword evidence="5" id="KW-1185">Reference proteome</keyword>
<dbReference type="GO" id="GO:0009253">
    <property type="term" value="P:peptidoglycan catabolic process"/>
    <property type="evidence" value="ECO:0007669"/>
    <property type="project" value="InterPro"/>
</dbReference>
<accession>A0A6N7J097</accession>
<dbReference type="SMART" id="SM00646">
    <property type="entry name" value="Ami_3"/>
    <property type="match status" value="1"/>
</dbReference>
<comment type="caution">
    <text evidence="4">The sequence shown here is derived from an EMBL/GenBank/DDBJ whole genome shotgun (WGS) entry which is preliminary data.</text>
</comment>
<dbReference type="InterPro" id="IPR002508">
    <property type="entry name" value="MurNAc-LAA_cat"/>
</dbReference>
<protein>
    <submittedName>
        <fullName evidence="4">N-acetylmuramoyl-L-alanine amidase</fullName>
    </submittedName>
</protein>
<dbReference type="InterPro" id="IPR050695">
    <property type="entry name" value="N-acetylmuramoyl_amidase_3"/>
</dbReference>
<organism evidence="4 5">
    <name type="scientific">Candidatus Weimeria bifida</name>
    <dbReference type="NCBI Taxonomy" id="2599074"/>
    <lineage>
        <taxon>Bacteria</taxon>
        <taxon>Bacillati</taxon>
        <taxon>Bacillota</taxon>
        <taxon>Clostridia</taxon>
        <taxon>Lachnospirales</taxon>
        <taxon>Lachnospiraceae</taxon>
        <taxon>Candidatus Weimeria</taxon>
    </lineage>
</organism>
<evidence type="ECO:0000313" key="4">
    <source>
        <dbReference type="EMBL" id="MQN02028.1"/>
    </source>
</evidence>
<feature type="compositionally biased region" description="Basic and acidic residues" evidence="2">
    <location>
        <begin position="12"/>
        <end position="33"/>
    </location>
</feature>
<dbReference type="GO" id="GO:0030288">
    <property type="term" value="C:outer membrane-bounded periplasmic space"/>
    <property type="evidence" value="ECO:0007669"/>
    <property type="project" value="TreeGrafter"/>
</dbReference>
<dbReference type="PANTHER" id="PTHR30404:SF0">
    <property type="entry name" value="N-ACETYLMURAMOYL-L-ALANINE AMIDASE AMIC"/>
    <property type="match status" value="1"/>
</dbReference>
<dbReference type="AlphaFoldDB" id="A0A6N7J097"/>
<dbReference type="EMBL" id="VOGC01000007">
    <property type="protein sequence ID" value="MQN02028.1"/>
    <property type="molecule type" value="Genomic_DNA"/>
</dbReference>
<proteinExistence type="predicted"/>
<reference evidence="4" key="1">
    <citation type="journal article" date="2020" name="Appl. Environ. Microbiol.">
        <title>Medium-Chain Fatty Acid Synthesis by 'Candidatus Weimeria bifida' gen. nov., sp. nov., and 'Candidatus Pseudoramibacter fermentans' sp. nov.</title>
        <authorList>
            <person name="Scarborough M.J."/>
            <person name="Myers K.S."/>
            <person name="Donohue T.J."/>
            <person name="Noguera D.R."/>
        </authorList>
    </citation>
    <scope>NUCLEOTIDE SEQUENCE</scope>
    <source>
        <strain evidence="4">LCO1.1</strain>
    </source>
</reference>
<dbReference type="Gene3D" id="3.40.630.40">
    <property type="entry name" value="Zn-dependent exopeptidases"/>
    <property type="match status" value="1"/>
</dbReference>
<evidence type="ECO:0000259" key="3">
    <source>
        <dbReference type="SMART" id="SM00646"/>
    </source>
</evidence>
<dbReference type="Pfam" id="PF01520">
    <property type="entry name" value="Amidase_3"/>
    <property type="match status" value="1"/>
</dbReference>
<evidence type="ECO:0000313" key="5">
    <source>
        <dbReference type="Proteomes" id="UP000460257"/>
    </source>
</evidence>
<evidence type="ECO:0000256" key="2">
    <source>
        <dbReference type="SAM" id="MobiDB-lite"/>
    </source>
</evidence>
<gene>
    <name evidence="4" type="ORF">FRC54_09045</name>
</gene>